<evidence type="ECO:0000313" key="1">
    <source>
        <dbReference type="EMBL" id="KAK9097948.1"/>
    </source>
</evidence>
<organism evidence="1 2">
    <name type="scientific">Stephania yunnanensis</name>
    <dbReference type="NCBI Taxonomy" id="152371"/>
    <lineage>
        <taxon>Eukaryota</taxon>
        <taxon>Viridiplantae</taxon>
        <taxon>Streptophyta</taxon>
        <taxon>Embryophyta</taxon>
        <taxon>Tracheophyta</taxon>
        <taxon>Spermatophyta</taxon>
        <taxon>Magnoliopsida</taxon>
        <taxon>Ranunculales</taxon>
        <taxon>Menispermaceae</taxon>
        <taxon>Menispermoideae</taxon>
        <taxon>Cissampelideae</taxon>
        <taxon>Stephania</taxon>
    </lineage>
</organism>
<evidence type="ECO:0000313" key="2">
    <source>
        <dbReference type="Proteomes" id="UP001420932"/>
    </source>
</evidence>
<name>A0AAP0HQU4_9MAGN</name>
<protein>
    <submittedName>
        <fullName evidence="1">Uncharacterized protein</fullName>
    </submittedName>
</protein>
<dbReference type="AlphaFoldDB" id="A0AAP0HQU4"/>
<reference evidence="1 2" key="1">
    <citation type="submission" date="2024-01" db="EMBL/GenBank/DDBJ databases">
        <title>Genome assemblies of Stephania.</title>
        <authorList>
            <person name="Yang L."/>
        </authorList>
    </citation>
    <scope>NUCLEOTIDE SEQUENCE [LARGE SCALE GENOMIC DNA]</scope>
    <source>
        <strain evidence="1">YNDBR</strain>
        <tissue evidence="1">Leaf</tissue>
    </source>
</reference>
<dbReference type="EMBL" id="JBBNAF010000011">
    <property type="protein sequence ID" value="KAK9097948.1"/>
    <property type="molecule type" value="Genomic_DNA"/>
</dbReference>
<gene>
    <name evidence="1" type="ORF">Syun_024993</name>
</gene>
<dbReference type="Proteomes" id="UP001420932">
    <property type="component" value="Unassembled WGS sequence"/>
</dbReference>
<proteinExistence type="predicted"/>
<accession>A0AAP0HQU4</accession>
<comment type="caution">
    <text evidence="1">The sequence shown here is derived from an EMBL/GenBank/DDBJ whole genome shotgun (WGS) entry which is preliminary data.</text>
</comment>
<keyword evidence="2" id="KW-1185">Reference proteome</keyword>
<sequence>MMMSRLPFDVTINGGSRFDLCSICSSHSPSSRVFKLGFQKRRKDSPMNVIVCRSNGSAFRVSVSPNVSPGKSELKNEVKMVDPLVAKQLAKKKCKNSKLRRN</sequence>